<organism evidence="1 2">
    <name type="scientific">Mesonia algae</name>
    <dbReference type="NCBI Taxonomy" id="213248"/>
    <lineage>
        <taxon>Bacteria</taxon>
        <taxon>Pseudomonadati</taxon>
        <taxon>Bacteroidota</taxon>
        <taxon>Flavobacteriia</taxon>
        <taxon>Flavobacteriales</taxon>
        <taxon>Flavobacteriaceae</taxon>
        <taxon>Mesonia</taxon>
    </lineage>
</organism>
<reference evidence="1 2" key="1">
    <citation type="submission" date="2018-06" db="EMBL/GenBank/DDBJ databases">
        <title>Genomic Encyclopedia of Archaeal and Bacterial Type Strains, Phase II (KMG-II): from individual species to whole genera.</title>
        <authorList>
            <person name="Goeker M."/>
        </authorList>
    </citation>
    <scope>NUCLEOTIDE SEQUENCE [LARGE SCALE GENOMIC DNA]</scope>
    <source>
        <strain evidence="1 2">DSM 15361</strain>
    </source>
</reference>
<sequence>MDNPIQEHHDDDDIQKLNLEKDINEWTKEIKFVEQELVFFSKLLDSNLIRKANANEEDGSYILKSIKHITDKNAHFKLKLIEFKNKSEDIVECEDVQCETFFLNEHFNFKQKLITHINQVRTLKKILFNFFEHNLNKEILN</sequence>
<dbReference type="RefSeq" id="WP_111541259.1">
    <property type="nucleotide sequence ID" value="NZ_QKYV01000005.1"/>
</dbReference>
<dbReference type="AlphaFoldDB" id="A0A2W7HYE8"/>
<name>A0A2W7HYE8_9FLAO</name>
<dbReference type="EMBL" id="QKYV01000005">
    <property type="protein sequence ID" value="PZW39606.1"/>
    <property type="molecule type" value="Genomic_DNA"/>
</dbReference>
<dbReference type="Proteomes" id="UP000249542">
    <property type="component" value="Unassembled WGS sequence"/>
</dbReference>
<proteinExistence type="predicted"/>
<gene>
    <name evidence="1" type="ORF">LX95_01966</name>
</gene>
<evidence type="ECO:0000313" key="1">
    <source>
        <dbReference type="EMBL" id="PZW39606.1"/>
    </source>
</evidence>
<accession>A0A2W7HYE8</accession>
<keyword evidence="2" id="KW-1185">Reference proteome</keyword>
<evidence type="ECO:0000313" key="2">
    <source>
        <dbReference type="Proteomes" id="UP000249542"/>
    </source>
</evidence>
<protein>
    <submittedName>
        <fullName evidence="1">Uncharacterized protein</fullName>
    </submittedName>
</protein>
<comment type="caution">
    <text evidence="1">The sequence shown here is derived from an EMBL/GenBank/DDBJ whole genome shotgun (WGS) entry which is preliminary data.</text>
</comment>